<evidence type="ECO:0000256" key="1">
    <source>
        <dbReference type="PROSITE-ProRule" id="PRU00176"/>
    </source>
</evidence>
<sequence>MGKKKSNKEPETATATATDTQDDTGSAPSSDIFKTLFGDVDAEAAASSVFSDSNPFKRKPEEPRQGGDDLVEEIKKKKRTQEESLNLDEASPVKKVENKGSADLGLEGKRKKKRKKDDVEKEYEERKYGAATAEEEVKAAAVEVGKKRKKADNEVDLLVSKEGEGFDDENKLLRTVFVGNLPLKVKKKALLKEFSRFGEVESVRIRSVPIVNTKIPMKGAVLLKKIND</sequence>
<dbReference type="GO" id="GO:0003723">
    <property type="term" value="F:RNA binding"/>
    <property type="evidence" value="ECO:0007669"/>
    <property type="project" value="UniProtKB-UniRule"/>
</dbReference>
<feature type="compositionally biased region" description="Basic and acidic residues" evidence="2">
    <location>
        <begin position="58"/>
        <end position="75"/>
    </location>
</feature>
<accession>A0A9Q0FF69</accession>
<proteinExistence type="predicted"/>
<gene>
    <name evidence="4" type="ORF">Tsubulata_049355</name>
</gene>
<dbReference type="Gene3D" id="3.30.70.330">
    <property type="match status" value="1"/>
</dbReference>
<dbReference type="PROSITE" id="PS50102">
    <property type="entry name" value="RRM"/>
    <property type="match status" value="1"/>
</dbReference>
<name>A0A9Q0FF69_9ROSI</name>
<feature type="compositionally biased region" description="Basic and acidic residues" evidence="2">
    <location>
        <begin position="116"/>
        <end position="128"/>
    </location>
</feature>
<dbReference type="Proteomes" id="UP001141552">
    <property type="component" value="Unassembled WGS sequence"/>
</dbReference>
<feature type="region of interest" description="Disordered" evidence="2">
    <location>
        <begin position="1"/>
        <end position="32"/>
    </location>
</feature>
<evidence type="ECO:0000313" key="4">
    <source>
        <dbReference type="EMBL" id="KAJ4830365.1"/>
    </source>
</evidence>
<dbReference type="OrthoDB" id="442677at2759"/>
<dbReference type="InterPro" id="IPR012677">
    <property type="entry name" value="Nucleotide-bd_a/b_plait_sf"/>
</dbReference>
<evidence type="ECO:0000259" key="3">
    <source>
        <dbReference type="PROSITE" id="PS50102"/>
    </source>
</evidence>
<evidence type="ECO:0000313" key="5">
    <source>
        <dbReference type="Proteomes" id="UP001141552"/>
    </source>
</evidence>
<comment type="caution">
    <text evidence="4">The sequence shown here is derived from an EMBL/GenBank/DDBJ whole genome shotgun (WGS) entry which is preliminary data.</text>
</comment>
<reference evidence="4" key="1">
    <citation type="submission" date="2022-02" db="EMBL/GenBank/DDBJ databases">
        <authorList>
            <person name="Henning P.M."/>
            <person name="McCubbin A.G."/>
            <person name="Shore J.S."/>
        </authorList>
    </citation>
    <scope>NUCLEOTIDE SEQUENCE</scope>
    <source>
        <strain evidence="4">F60SS</strain>
        <tissue evidence="4">Leaves</tissue>
    </source>
</reference>
<feature type="domain" description="RRM" evidence="3">
    <location>
        <begin position="174"/>
        <end position="228"/>
    </location>
</feature>
<feature type="region of interest" description="Disordered" evidence="2">
    <location>
        <begin position="45"/>
        <end position="130"/>
    </location>
</feature>
<dbReference type="InterPro" id="IPR000504">
    <property type="entry name" value="RRM_dom"/>
</dbReference>
<keyword evidence="1" id="KW-0694">RNA-binding</keyword>
<dbReference type="SUPFAM" id="SSF54928">
    <property type="entry name" value="RNA-binding domain, RBD"/>
    <property type="match status" value="1"/>
</dbReference>
<dbReference type="InterPro" id="IPR035979">
    <property type="entry name" value="RBD_domain_sf"/>
</dbReference>
<evidence type="ECO:0000256" key="2">
    <source>
        <dbReference type="SAM" id="MobiDB-lite"/>
    </source>
</evidence>
<dbReference type="Pfam" id="PF00076">
    <property type="entry name" value="RRM_1"/>
    <property type="match status" value="1"/>
</dbReference>
<protein>
    <recommendedName>
        <fullName evidence="3">RRM domain-containing protein</fullName>
    </recommendedName>
</protein>
<organism evidence="4 5">
    <name type="scientific">Turnera subulata</name>
    <dbReference type="NCBI Taxonomy" id="218843"/>
    <lineage>
        <taxon>Eukaryota</taxon>
        <taxon>Viridiplantae</taxon>
        <taxon>Streptophyta</taxon>
        <taxon>Embryophyta</taxon>
        <taxon>Tracheophyta</taxon>
        <taxon>Spermatophyta</taxon>
        <taxon>Magnoliopsida</taxon>
        <taxon>eudicotyledons</taxon>
        <taxon>Gunneridae</taxon>
        <taxon>Pentapetalae</taxon>
        <taxon>rosids</taxon>
        <taxon>fabids</taxon>
        <taxon>Malpighiales</taxon>
        <taxon>Passifloraceae</taxon>
        <taxon>Turnera</taxon>
    </lineage>
</organism>
<reference evidence="4" key="2">
    <citation type="journal article" date="2023" name="Plants (Basel)">
        <title>Annotation of the Turnera subulata (Passifloraceae) Draft Genome Reveals the S-Locus Evolved after the Divergence of Turneroideae from Passifloroideae in a Stepwise Manner.</title>
        <authorList>
            <person name="Henning P.M."/>
            <person name="Roalson E.H."/>
            <person name="Mir W."/>
            <person name="McCubbin A.G."/>
            <person name="Shore J.S."/>
        </authorList>
    </citation>
    <scope>NUCLEOTIDE SEQUENCE</scope>
    <source>
        <strain evidence="4">F60SS</strain>
    </source>
</reference>
<feature type="compositionally biased region" description="Basic and acidic residues" evidence="2">
    <location>
        <begin position="91"/>
        <end position="100"/>
    </location>
</feature>
<dbReference type="AlphaFoldDB" id="A0A9Q0FF69"/>
<keyword evidence="5" id="KW-1185">Reference proteome</keyword>
<dbReference type="EMBL" id="JAKUCV010005656">
    <property type="protein sequence ID" value="KAJ4830365.1"/>
    <property type="molecule type" value="Genomic_DNA"/>
</dbReference>